<evidence type="ECO:0000313" key="1">
    <source>
        <dbReference type="EMBL" id="ACU64499.1"/>
    </source>
</evidence>
<name>A0A979GBY2_CHIPD</name>
<protein>
    <submittedName>
        <fullName evidence="1">Uncharacterized protein</fullName>
    </submittedName>
</protein>
<reference evidence="2" key="1">
    <citation type="submission" date="2009-08" db="EMBL/GenBank/DDBJ databases">
        <title>The complete genome of Chitinophaga pinensis DSM 2588.</title>
        <authorList>
            <consortium name="US DOE Joint Genome Institute (JGI-PGF)"/>
            <person name="Lucas S."/>
            <person name="Copeland A."/>
            <person name="Lapidus A."/>
            <person name="Glavina del Rio T."/>
            <person name="Dalin E."/>
            <person name="Tice H."/>
            <person name="Bruce D."/>
            <person name="Goodwin L."/>
            <person name="Pitluck S."/>
            <person name="Kyrpides N."/>
            <person name="Mavromatis K."/>
            <person name="Ivanova N."/>
            <person name="Mikhailova N."/>
            <person name="Sims D."/>
            <person name="Meinche L."/>
            <person name="Brettin T."/>
            <person name="Detter J.C."/>
            <person name="Han C."/>
            <person name="Larimer F."/>
            <person name="Land M."/>
            <person name="Hauser L."/>
            <person name="Markowitz V."/>
            <person name="Cheng J.-F."/>
            <person name="Hugenholtz P."/>
            <person name="Woyke T."/>
            <person name="Wu D."/>
            <person name="Spring S."/>
            <person name="Klenk H.-P."/>
            <person name="Eisen J.A."/>
        </authorList>
    </citation>
    <scope>NUCLEOTIDE SEQUENCE [LARGE SCALE GENOMIC DNA]</scope>
    <source>
        <strain evidence="2">ATCC 43595 / DSM 2588 / LMG 13176 / NBRC 15968 / NCIMB 11800 / UQM 2034</strain>
    </source>
</reference>
<accession>A0A979GBY2</accession>
<organism evidence="1 2">
    <name type="scientific">Chitinophaga pinensis (strain ATCC 43595 / DSM 2588 / LMG 13176 / NBRC 15968 / NCIMB 11800 / UQM 2034)</name>
    <dbReference type="NCBI Taxonomy" id="485918"/>
    <lineage>
        <taxon>Bacteria</taxon>
        <taxon>Pseudomonadati</taxon>
        <taxon>Bacteroidota</taxon>
        <taxon>Chitinophagia</taxon>
        <taxon>Chitinophagales</taxon>
        <taxon>Chitinophagaceae</taxon>
        <taxon>Chitinophaga</taxon>
    </lineage>
</organism>
<proteinExistence type="predicted"/>
<dbReference type="Proteomes" id="UP000002215">
    <property type="component" value="Chromosome"/>
</dbReference>
<dbReference type="AlphaFoldDB" id="A0A979GBY2"/>
<gene>
    <name evidence="1" type="ordered locus">Cpin_7098</name>
</gene>
<evidence type="ECO:0000313" key="2">
    <source>
        <dbReference type="Proteomes" id="UP000002215"/>
    </source>
</evidence>
<sequence length="152" mass="17443">MSIDTISKSAIIFIICLIGMSLTSSSQHKVARCNPCKDRCEVLYKILTDTSITKHFRFHENLNDPIRVIDTKKFWDACDLKVNGRPVQIVHDSSLLKNMGVSDYQITGVQREKKDEYYIYFYYKMTHGHGFVILKSKRGKLFSTNSGLGILD</sequence>
<dbReference type="EMBL" id="CP001699">
    <property type="protein sequence ID" value="ACU64499.1"/>
    <property type="molecule type" value="Genomic_DNA"/>
</dbReference>
<reference evidence="1 2" key="2">
    <citation type="journal article" date="2010" name="Stand. Genomic Sci.">
        <title>Complete genome sequence of Chitinophaga pinensis type strain (UQM 2034).</title>
        <authorList>
            <person name="Glavina Del Rio T."/>
            <person name="Abt B."/>
            <person name="Spring S."/>
            <person name="Lapidus A."/>
            <person name="Nolan M."/>
            <person name="Tice H."/>
            <person name="Copeland A."/>
            <person name="Cheng J.F."/>
            <person name="Chen F."/>
            <person name="Bruce D."/>
            <person name="Goodwin L."/>
            <person name="Pitluck S."/>
            <person name="Ivanova N."/>
            <person name="Mavromatis K."/>
            <person name="Mikhailova N."/>
            <person name="Pati A."/>
            <person name="Chen A."/>
            <person name="Palaniappan K."/>
            <person name="Land M."/>
            <person name="Hauser L."/>
            <person name="Chang Y.J."/>
            <person name="Jeffries C.D."/>
            <person name="Chain P."/>
            <person name="Saunders E."/>
            <person name="Detter J.C."/>
            <person name="Brettin T."/>
            <person name="Rohde M."/>
            <person name="Goker M."/>
            <person name="Bristow J."/>
            <person name="Eisen J.A."/>
            <person name="Markowitz V."/>
            <person name="Hugenholtz P."/>
            <person name="Kyrpides N.C."/>
            <person name="Klenk H.P."/>
            <person name="Lucas S."/>
        </authorList>
    </citation>
    <scope>NUCLEOTIDE SEQUENCE [LARGE SCALE GENOMIC DNA]</scope>
    <source>
        <strain evidence="2">ATCC 43595 / DSM 2588 / LMG 13176 / NBRC 15968 / NCIMB 11800 / UQM 2034</strain>
    </source>
</reference>
<dbReference type="OrthoDB" id="9898934at2"/>
<dbReference type="KEGG" id="cpi:Cpin_7098"/>
<dbReference type="RefSeq" id="WP_012794662.1">
    <property type="nucleotide sequence ID" value="NC_013132.1"/>
</dbReference>